<dbReference type="PROSITE" id="PS50887">
    <property type="entry name" value="GGDEF"/>
    <property type="match status" value="1"/>
</dbReference>
<reference evidence="9 10" key="2">
    <citation type="submission" date="2016-12" db="EMBL/GenBank/DDBJ databases">
        <title>Diversity of luminous bacteria.</title>
        <authorList>
            <person name="Yoshizawa S."/>
            <person name="Kogure K."/>
        </authorList>
    </citation>
    <scope>NUCLEOTIDE SEQUENCE [LARGE SCALE GENOMIC DNA]</scope>
    <source>
        <strain evidence="9 10">NBRC 105001</strain>
    </source>
</reference>
<protein>
    <submittedName>
        <fullName evidence="9">Sensor domain-containing diguanylate cyclase</fullName>
    </submittedName>
</protein>
<evidence type="ECO:0000313" key="10">
    <source>
        <dbReference type="Proteomes" id="UP000239273"/>
    </source>
</evidence>
<evidence type="ECO:0000313" key="11">
    <source>
        <dbReference type="Proteomes" id="UP001156660"/>
    </source>
</evidence>
<dbReference type="InterPro" id="IPR006189">
    <property type="entry name" value="CHASE_dom"/>
</dbReference>
<dbReference type="PANTHER" id="PTHR46663">
    <property type="entry name" value="DIGUANYLATE CYCLASE DGCT-RELATED"/>
    <property type="match status" value="1"/>
</dbReference>
<dbReference type="Pfam" id="PF03924">
    <property type="entry name" value="CHASE"/>
    <property type="match status" value="1"/>
</dbReference>
<evidence type="ECO:0000259" key="7">
    <source>
        <dbReference type="PROSITE" id="PS50887"/>
    </source>
</evidence>
<evidence type="ECO:0000256" key="2">
    <source>
        <dbReference type="ARBA" id="ARBA00022692"/>
    </source>
</evidence>
<feature type="transmembrane region" description="Helical" evidence="5">
    <location>
        <begin position="268"/>
        <end position="288"/>
    </location>
</feature>
<evidence type="ECO:0000313" key="9">
    <source>
        <dbReference type="EMBL" id="PQJ87086.1"/>
    </source>
</evidence>
<keyword evidence="4 5" id="KW-0472">Membrane</keyword>
<comment type="caution">
    <text evidence="9">The sequence shown here is derived from an EMBL/GenBank/DDBJ whole genome shotgun (WGS) entry which is preliminary data.</text>
</comment>
<keyword evidence="3 5" id="KW-1133">Transmembrane helix</keyword>
<dbReference type="InterPro" id="IPR000160">
    <property type="entry name" value="GGDEF_dom"/>
</dbReference>
<name>A0A2S7X7H2_9GAMM</name>
<evidence type="ECO:0000256" key="3">
    <source>
        <dbReference type="ARBA" id="ARBA00022989"/>
    </source>
</evidence>
<keyword evidence="2 5" id="KW-0812">Transmembrane</keyword>
<evidence type="ECO:0000259" key="6">
    <source>
        <dbReference type="PROSITE" id="PS50839"/>
    </source>
</evidence>
<organism evidence="9 10">
    <name type="scientific">Aliivibrio sifiae</name>
    <dbReference type="NCBI Taxonomy" id="566293"/>
    <lineage>
        <taxon>Bacteria</taxon>
        <taxon>Pseudomonadati</taxon>
        <taxon>Pseudomonadota</taxon>
        <taxon>Gammaproteobacteria</taxon>
        <taxon>Vibrionales</taxon>
        <taxon>Vibrionaceae</taxon>
        <taxon>Aliivibrio</taxon>
    </lineage>
</organism>
<dbReference type="NCBIfam" id="TIGR00254">
    <property type="entry name" value="GGDEF"/>
    <property type="match status" value="1"/>
</dbReference>
<sequence>MRVKLFLTKKTTITILLSCFVFLVIWIVEELHRKQHNFLQNQVSHTSQVELAKARSNLESAIHSDIFYANSLATLITVNPTSTIEQWALIAKELYRNSRYIRHLAIAPNDIVGYVHPLSGNEGVQDLDFRTLPVQWLSIKKARNIETIFIAGPVELFQGGEAFIARMPVFSDPPLNEEYWGSISIVLDIDALFEGTGIYLLREKYPFAMRGKDSQGSKGAIFLGKKEAFTNPIVIESVELPYGSWQLAIEKQPLGEVYPWYRIEIIRLVGYSFFGLILLSISIMFRLYMVARNRSFEDELTLLPNRRYFMYSLNSLFYRAKKRGKTFALLNLDLNKFKNINDTYGHAAGDEVLKEVAKRVVAVLRSNDIIARIGGDEYLVLLPRINQKKDIYNLISKIKSAVSDTPIEFNETLIYVDTTVGYSLFNTEMKSVDELLHRADRSMYFYKHR</sequence>
<dbReference type="AlphaFoldDB" id="A0A2S7X7H2"/>
<dbReference type="InterPro" id="IPR029787">
    <property type="entry name" value="Nucleotide_cyclase"/>
</dbReference>
<proteinExistence type="predicted"/>
<dbReference type="InterPro" id="IPR043128">
    <property type="entry name" value="Rev_trsase/Diguanyl_cyclase"/>
</dbReference>
<dbReference type="PROSITE" id="PS50839">
    <property type="entry name" value="CHASE"/>
    <property type="match status" value="1"/>
</dbReference>
<dbReference type="EMBL" id="MSCP01000002">
    <property type="protein sequence ID" value="PQJ87086.1"/>
    <property type="molecule type" value="Genomic_DNA"/>
</dbReference>
<keyword evidence="11" id="KW-1185">Reference proteome</keyword>
<accession>A0A2S7X7H2</accession>
<dbReference type="SMART" id="SM01079">
    <property type="entry name" value="CHASE"/>
    <property type="match status" value="1"/>
</dbReference>
<dbReference type="InterPro" id="IPR042240">
    <property type="entry name" value="CHASE_sf"/>
</dbReference>
<feature type="transmembrane region" description="Helical" evidence="5">
    <location>
        <begin position="12"/>
        <end position="28"/>
    </location>
</feature>
<reference evidence="8" key="4">
    <citation type="submission" date="2023-01" db="EMBL/GenBank/DDBJ databases">
        <title>Draft genome sequence of Aliivibrio sifiae strain NBRC 105001.</title>
        <authorList>
            <person name="Sun Q."/>
            <person name="Mori K."/>
        </authorList>
    </citation>
    <scope>NUCLEOTIDE SEQUENCE</scope>
    <source>
        <strain evidence="8">NBRC 105001</strain>
    </source>
</reference>
<evidence type="ECO:0000256" key="5">
    <source>
        <dbReference type="SAM" id="Phobius"/>
    </source>
</evidence>
<feature type="domain" description="GGDEF" evidence="7">
    <location>
        <begin position="325"/>
        <end position="449"/>
    </location>
</feature>
<dbReference type="SUPFAM" id="SSF55073">
    <property type="entry name" value="Nucleotide cyclase"/>
    <property type="match status" value="1"/>
</dbReference>
<evidence type="ECO:0000256" key="1">
    <source>
        <dbReference type="ARBA" id="ARBA00004370"/>
    </source>
</evidence>
<evidence type="ECO:0000256" key="4">
    <source>
        <dbReference type="ARBA" id="ARBA00023136"/>
    </source>
</evidence>
<dbReference type="GO" id="GO:0003824">
    <property type="term" value="F:catalytic activity"/>
    <property type="evidence" value="ECO:0007669"/>
    <property type="project" value="UniProtKB-ARBA"/>
</dbReference>
<evidence type="ECO:0000313" key="8">
    <source>
        <dbReference type="EMBL" id="GLR73780.1"/>
    </source>
</evidence>
<comment type="subcellular location">
    <subcellularLocation>
        <location evidence="1">Membrane</location>
    </subcellularLocation>
</comment>
<dbReference type="RefSeq" id="WP_105063756.1">
    <property type="nucleotide sequence ID" value="NZ_BSOU01000002.1"/>
</dbReference>
<dbReference type="EMBL" id="BSOU01000002">
    <property type="protein sequence ID" value="GLR73780.1"/>
    <property type="molecule type" value="Genomic_DNA"/>
</dbReference>
<dbReference type="Pfam" id="PF00990">
    <property type="entry name" value="GGDEF"/>
    <property type="match status" value="1"/>
</dbReference>
<dbReference type="GO" id="GO:0016020">
    <property type="term" value="C:membrane"/>
    <property type="evidence" value="ECO:0007669"/>
    <property type="project" value="UniProtKB-SubCell"/>
</dbReference>
<dbReference type="Proteomes" id="UP000239273">
    <property type="component" value="Unassembled WGS sequence"/>
</dbReference>
<dbReference type="SMART" id="SM00267">
    <property type="entry name" value="GGDEF"/>
    <property type="match status" value="1"/>
</dbReference>
<dbReference type="Gene3D" id="3.30.70.270">
    <property type="match status" value="1"/>
</dbReference>
<dbReference type="Gene3D" id="3.30.450.350">
    <property type="entry name" value="CHASE domain"/>
    <property type="match status" value="1"/>
</dbReference>
<reference evidence="11" key="3">
    <citation type="journal article" date="2019" name="Int. J. Syst. Evol. Microbiol.">
        <title>The Global Catalogue of Microorganisms (GCM) 10K type strain sequencing project: providing services to taxonomists for standard genome sequencing and annotation.</title>
        <authorList>
            <consortium name="The Broad Institute Genomics Platform"/>
            <consortium name="The Broad Institute Genome Sequencing Center for Infectious Disease"/>
            <person name="Wu L."/>
            <person name="Ma J."/>
        </authorList>
    </citation>
    <scope>NUCLEOTIDE SEQUENCE [LARGE SCALE GENOMIC DNA]</scope>
    <source>
        <strain evidence="11">NBRC 105001</strain>
    </source>
</reference>
<dbReference type="Proteomes" id="UP001156660">
    <property type="component" value="Unassembled WGS sequence"/>
</dbReference>
<gene>
    <name evidence="9" type="ORF">BTO23_13215</name>
    <name evidence="8" type="ORF">GCM10007855_06540</name>
</gene>
<dbReference type="InterPro" id="IPR052163">
    <property type="entry name" value="DGC-Regulatory_Protein"/>
</dbReference>
<feature type="domain" description="CHASE" evidence="6">
    <location>
        <begin position="111"/>
        <end position="194"/>
    </location>
</feature>
<dbReference type="GO" id="GO:0007165">
    <property type="term" value="P:signal transduction"/>
    <property type="evidence" value="ECO:0007669"/>
    <property type="project" value="UniProtKB-ARBA"/>
</dbReference>
<dbReference type="OrthoDB" id="9812260at2"/>
<reference evidence="8" key="1">
    <citation type="journal article" date="2014" name="Int. J. Syst. Evol. Microbiol.">
        <title>Complete genome of a new Firmicutes species belonging to the dominant human colonic microbiota ('Ruminococcus bicirculans') reveals two chromosomes and a selective capacity to utilize plant glucans.</title>
        <authorList>
            <consortium name="NISC Comparative Sequencing Program"/>
            <person name="Wegmann U."/>
            <person name="Louis P."/>
            <person name="Goesmann A."/>
            <person name="Henrissat B."/>
            <person name="Duncan S.H."/>
            <person name="Flint H.J."/>
        </authorList>
    </citation>
    <scope>NUCLEOTIDE SEQUENCE</scope>
    <source>
        <strain evidence="8">NBRC 105001</strain>
    </source>
</reference>
<dbReference type="PANTHER" id="PTHR46663:SF2">
    <property type="entry name" value="GGDEF DOMAIN-CONTAINING PROTEIN"/>
    <property type="match status" value="1"/>
</dbReference>
<dbReference type="CDD" id="cd01949">
    <property type="entry name" value="GGDEF"/>
    <property type="match status" value="1"/>
</dbReference>